<reference evidence="1" key="1">
    <citation type="submission" date="2021-01" db="EMBL/GenBank/DDBJ databases">
        <authorList>
            <person name="Sun Q."/>
        </authorList>
    </citation>
    <scope>NUCLEOTIDE SEQUENCE</scope>
    <source>
        <strain evidence="1">YIM B02566</strain>
    </source>
</reference>
<sequence>MATLPPPSLTLETKNFLIRPISGADLGERLSGWADDELAAEMLNTKRRQWAVREQTAFFAKFENQPGKLALAILPRGEPHPIGFYTLHLQPRIGVFTISHLIGDANWRGKDLTTETSDAIYGYLFDKLGYAKAKANVRPQNRPMLWLMLSDKIWRKEARLVRHLRDAATGERKDMLVLGMMADDWRTARAPRPAA</sequence>
<proteinExistence type="predicted"/>
<name>A0ACC5R115_9HYPH</name>
<dbReference type="EMBL" id="JAENHL010000006">
    <property type="protein sequence ID" value="MBK1866305.1"/>
    <property type="molecule type" value="Genomic_DNA"/>
</dbReference>
<dbReference type="Proteomes" id="UP000616151">
    <property type="component" value="Unassembled WGS sequence"/>
</dbReference>
<gene>
    <name evidence="1" type="ORF">JHL16_08065</name>
</gene>
<keyword evidence="2" id="KW-1185">Reference proteome</keyword>
<accession>A0ACC5R115</accession>
<evidence type="ECO:0000313" key="2">
    <source>
        <dbReference type="Proteomes" id="UP000616151"/>
    </source>
</evidence>
<organism evidence="1 2">
    <name type="scientific">Taklimakanibacter albus</name>
    <dbReference type="NCBI Taxonomy" id="2800327"/>
    <lineage>
        <taxon>Bacteria</taxon>
        <taxon>Pseudomonadati</taxon>
        <taxon>Pseudomonadota</taxon>
        <taxon>Alphaproteobacteria</taxon>
        <taxon>Hyphomicrobiales</taxon>
        <taxon>Aestuariivirgaceae</taxon>
        <taxon>Taklimakanibacter</taxon>
    </lineage>
</organism>
<protein>
    <submittedName>
        <fullName evidence="1">GNAT family N-acetyltransferase</fullName>
    </submittedName>
</protein>
<evidence type="ECO:0000313" key="1">
    <source>
        <dbReference type="EMBL" id="MBK1866305.1"/>
    </source>
</evidence>
<comment type="caution">
    <text evidence="1">The sequence shown here is derived from an EMBL/GenBank/DDBJ whole genome shotgun (WGS) entry which is preliminary data.</text>
</comment>